<dbReference type="AlphaFoldDB" id="A0A1Y6LWY7"/>
<organism evidence="2 3">
    <name type="scientific">Zymoseptoria tritici ST99CH_1A5</name>
    <dbReference type="NCBI Taxonomy" id="1276529"/>
    <lineage>
        <taxon>Eukaryota</taxon>
        <taxon>Fungi</taxon>
        <taxon>Dikarya</taxon>
        <taxon>Ascomycota</taxon>
        <taxon>Pezizomycotina</taxon>
        <taxon>Dothideomycetes</taxon>
        <taxon>Dothideomycetidae</taxon>
        <taxon>Mycosphaerellales</taxon>
        <taxon>Mycosphaerellaceae</taxon>
        <taxon>Zymoseptoria</taxon>
    </lineage>
</organism>
<reference evidence="2 3" key="1">
    <citation type="submission" date="2016-10" db="EMBL/GenBank/DDBJ databases">
        <authorList>
            <person name="Varghese N."/>
        </authorList>
    </citation>
    <scope>NUCLEOTIDE SEQUENCE [LARGE SCALE GENOMIC DNA]</scope>
</reference>
<evidence type="ECO:0000313" key="3">
    <source>
        <dbReference type="Proteomes" id="UP000215453"/>
    </source>
</evidence>
<proteinExistence type="predicted"/>
<gene>
    <name evidence="2" type="ORF">ZT1A5_G10321</name>
</gene>
<evidence type="ECO:0000313" key="2">
    <source>
        <dbReference type="EMBL" id="SMY28875.1"/>
    </source>
</evidence>
<accession>A0A1Y6LWY7</accession>
<keyword evidence="1" id="KW-0732">Signal</keyword>
<name>A0A1Y6LWY7_ZYMTR</name>
<feature type="chain" id="PRO_5012757487" description="WSC domain-containing protein" evidence="1">
    <location>
        <begin position="22"/>
        <end position="150"/>
    </location>
</feature>
<evidence type="ECO:0008006" key="4">
    <source>
        <dbReference type="Google" id="ProtNLM"/>
    </source>
</evidence>
<sequence>MKLSIHLVYLAVTIFAGQALGGPPCLAPCSHDRLTGPGPNYLGRGGTACSADCGDATKSSVRWVGREAWSRYRTASLLEDGGWEQVSVIKMDGSGARIFAHFELTLRCIASGPMFMGSCPLLRSSMLTATLQSRLVVLVVGDRKKYDIRL</sequence>
<dbReference type="Proteomes" id="UP000215453">
    <property type="component" value="Chromosome 11"/>
</dbReference>
<feature type="signal peptide" evidence="1">
    <location>
        <begin position="1"/>
        <end position="21"/>
    </location>
</feature>
<evidence type="ECO:0000256" key="1">
    <source>
        <dbReference type="SAM" id="SignalP"/>
    </source>
</evidence>
<protein>
    <recommendedName>
        <fullName evidence="4">WSC domain-containing protein</fullName>
    </recommendedName>
</protein>
<dbReference type="EMBL" id="LT882686">
    <property type="protein sequence ID" value="SMY28875.1"/>
    <property type="molecule type" value="Genomic_DNA"/>
</dbReference>